<dbReference type="InterPro" id="IPR013783">
    <property type="entry name" value="Ig-like_fold"/>
</dbReference>
<dbReference type="InterPro" id="IPR014756">
    <property type="entry name" value="Ig_E-set"/>
</dbReference>
<organism evidence="1 2">
    <name type="scientific">Candidatus Desantisbacteria bacterium CG_4_8_14_3_um_filter_40_12</name>
    <dbReference type="NCBI Taxonomy" id="1974545"/>
    <lineage>
        <taxon>Bacteria</taxon>
        <taxon>Candidatus Desantisiibacteriota</taxon>
    </lineage>
</organism>
<accession>A0A2M7JB01</accession>
<name>A0A2M7JB01_9BACT</name>
<feature type="non-terminal residue" evidence="1">
    <location>
        <position position="1"/>
    </location>
</feature>
<dbReference type="Gene3D" id="2.60.40.10">
    <property type="entry name" value="Immunoglobulins"/>
    <property type="match status" value="3"/>
</dbReference>
<dbReference type="EMBL" id="PFIC01000199">
    <property type="protein sequence ID" value="PIX16595.1"/>
    <property type="molecule type" value="Genomic_DNA"/>
</dbReference>
<evidence type="ECO:0000313" key="1">
    <source>
        <dbReference type="EMBL" id="PIX16595.1"/>
    </source>
</evidence>
<feature type="non-terminal residue" evidence="1">
    <location>
        <position position="2494"/>
    </location>
</feature>
<evidence type="ECO:0008006" key="3">
    <source>
        <dbReference type="Google" id="ProtNLM"/>
    </source>
</evidence>
<dbReference type="SUPFAM" id="SSF81296">
    <property type="entry name" value="E set domains"/>
    <property type="match status" value="1"/>
</dbReference>
<proteinExistence type="predicted"/>
<evidence type="ECO:0000313" key="2">
    <source>
        <dbReference type="Proteomes" id="UP000229297"/>
    </source>
</evidence>
<gene>
    <name evidence="1" type="ORF">COZ71_07310</name>
</gene>
<comment type="caution">
    <text evidence="1">The sequence shown here is derived from an EMBL/GenBank/DDBJ whole genome shotgun (WGS) entry which is preliminary data.</text>
</comment>
<dbReference type="Proteomes" id="UP000229297">
    <property type="component" value="Unassembled WGS sequence"/>
</dbReference>
<reference evidence="2" key="1">
    <citation type="submission" date="2017-09" db="EMBL/GenBank/DDBJ databases">
        <title>Depth-based differentiation of microbial function through sediment-hosted aquifers and enrichment of novel symbionts in the deep terrestrial subsurface.</title>
        <authorList>
            <person name="Probst A.J."/>
            <person name="Ladd B."/>
            <person name="Jarett J.K."/>
            <person name="Geller-Mcgrath D.E."/>
            <person name="Sieber C.M.K."/>
            <person name="Emerson J.B."/>
            <person name="Anantharaman K."/>
            <person name="Thomas B.C."/>
            <person name="Malmstrom R."/>
            <person name="Stieglmeier M."/>
            <person name="Klingl A."/>
            <person name="Woyke T."/>
            <person name="Ryan C.M."/>
            <person name="Banfield J.F."/>
        </authorList>
    </citation>
    <scope>NUCLEOTIDE SEQUENCE [LARGE SCALE GENOMIC DNA]</scope>
</reference>
<protein>
    <recommendedName>
        <fullName evidence="3">IPT/TIG domain-containing protein</fullName>
    </recommendedName>
</protein>
<sequence>RLFYLHADIASLTPMTGTIGTLITIEGHGFGKNEEIRVDFGTTMTIILPLPRASSIGTFVFSFTANAQVNGPNRILATGINNNEKGYATFTTQVHVTTFKPTFGSVGTIVTIIGDGYSGSETVRISLGTNKTITTITSNAAGEFSTTFTIDTQPMGTTSVIAYGLNCQQDESRTFRILTNIVIVSPSQGTVGRQISVTGNGYQASEVIRVDFGKVTTMTTVTTDNRGYFETSWTIDTQKFGTTTITAAGMEQSEKTLLVRSNIILVTPTRATVGTIITVAGNGYGDNEDVRIDFGYTQSIQATLSNSNGEFNTTWTLDTQPAGTTTIVATGAVSREVSQDKLFIYSNIITVSPSIGSVGTVITVQGTGYGATESVAIDLGWTVTRTTTTTDYSGYFSTTMTIDAQPCGTTTVMARGVISGEIDIDSLVIFSNIYEVSPVWGMVGELVTIYADGFGAGEPIEVNFGITPTITQATTDNTGSFVGIWTIDVQPAGWTTITAYGMGSGEVAANKYRISAKITLLTPSSGSVGTIVRVNGNAFIATDLVKIDLGWTKAITEVVCDDLGVFSTTFTIDTQPLGTRTVMANSTKNLDLYAFQIFTVEPHIIAVTPNEGTVGTLITVKGDGYAATETVRIDFGLTTSMTSVATDYRGGFEKTWTIDIQPYDVTIVKATGMDSHGMDDDSLKIIGNITGIVPSFGSVGSRVTVTGNGFAVEEPINIYFGVGIITDTNTNDHGEWTAHFTVNTQPAGTTTVSVAALISPQELLGGFYIHGNVLSMTPIDGTVGTGVFISGNGYGAGEDIRISLGETITRGMGNASSYGVFGFTFTIDTQPSGPKTATAFGIISGEIDSTRVFTIVPRIDMVTPSQGSVGSLVSVYGSGYWANEGIRVDFGKSVSMAVVSTENSGAFAAGFTVDTQIYGTTTVVAEGTGSRIPRFSSFFIRGNVTNVLPNQGTIGTVITVLGNGYGPSENISMYLDIYPEPVVKTDNTGSFISVFSINAQPGGTKTITARGANTAEFKSNTFLVKARVLMISPTSGTVGTAITINGDGYNATENVKINFGITQPITTVLATNAGVFSAMFTFDTQAYGTTTVQAVGLKSGLLDNQWIVITQRVILVTPNNGTVGCQIEVRGNGYGSSEMVSIGFGTTTTISQVTAGQNGLFIAIWTATEQFFGSKTITATGLWTSRVDYGYFAITPKVIVLPSKGTIGTMITVNGTGYRASENVRVDFGLLKYIATVQTNNIGSFEAIFAVDTQGYGSTTIMITGLGAGSPMRVATCVFDIMPQTFITPLSGTVGQMVIVSGNGWGYQEAVSVDFGITASIVAAMTNNKGTFATTFSVDVQPAGMTTITVTGINSKQVFVNSFLITSKIAAYSPTTGTIGTIVTLTGNGYLPNETVEVTFGWTRSISIAQADDSGVFNSGFTVDVQPCGNRTIVATGVVSNNVSRAPFNIMPNITMVTPVAGTVGSMVLVTGNGYGDSEFMEITFGTNNNILIFESTSDGRWTADFMVDSQPMGATNITALGLNSNQSATSSFTITPLIGVTPNMGTVGQVVVVWGTGYPYGEVIIVDFGNTGTIAQTFTGDDGSFALPFVINTQVYGTTTVKATSIPSNVSLATMLTILPHIAWITPEAATVGTVVTIDGDGFAANDSINIIFGTNQSIIGTSSNLDGSFVVTWTVDEQAYGSRTITGVGVATHEHGFGYLKILPEVVSIIPTTGTVGTIVTVKASGMPDNEYLWIDFGLSPNVQGLIAPAAYGTMTAMFVVDTQSCGTTTITVRDTVVEAYRQFYIDAKIYSPVPASGIVGSTVSIRGDGYGAGEVVKIGFGTTASIVSVGATEFGTFATTFVVNTQPRGLTTITATGLNTGEVDSRAFTIVPEITLVTPKRATVGTMISVVGNGFVASCPIMVDLGTTQGIGTATTNAVGSFATTFVVNTQPAGTTSVVVSDSIGSDEDRIVIYSEIIRITPIRATVGTIISVAGTGYGSSEQVKIDFGWTKSIATVTTINTGYFETTITVNVQPCGTTTVIMTGVQSGEVNQKMVVIYSHIVTVTPTNGTVGTMVNINGDGFRGSETVKIDLGQTISRTITVCNYAGAFGTTFTIDVQPYGTTSIVTTGIDSGEMARDYFHIEPNITSIAPRSGIVTTTITITGNGYGASETVRVRFGQTTTITTVTASRWGAWTVSFTVDKQPTGDKTITACGTLFNEKAYEHFTIISGLFISPEVGTVGTIITVNGSGYEDSEQVRIDLGNTKSITLVAANTAGLFTTTFMVNSQRYGTSSVSATGANSGQASTAKFFITPEITNLTPTKGSVGTRVTVDCTGYGTGEQIQLDFGKTISYISSNASIDGTFTIVWTVDTQTYGTKSVVVTGLTTGQVLSKDYAIVPEIVSVTPDMGTVGKVITVTGSGYGNNERVQIDFGQTVNIVRPETSSDGTFSVTWTVDVQRYGTKTVTVEGVDTRYALSKTYFILPEIISVVPNTGTVGMVVTIISSGYGSGE</sequence>